<gene>
    <name evidence="1" type="ORF">OHZ10_18935</name>
</gene>
<sequence>MRAAHAAPREMWRVAGSMPLFAPAAERRCTQRRDALRGYAHRPCATGTSMHRTHRHSIATAPFRHDFDQRNGIGTMCGMHETVDADA</sequence>
<keyword evidence="2" id="KW-1185">Reference proteome</keyword>
<protein>
    <submittedName>
        <fullName evidence="1">Uncharacterized protein</fullName>
    </submittedName>
</protein>
<organism evidence="1 2">
    <name type="scientific">Burkholderia arboris</name>
    <dbReference type="NCBI Taxonomy" id="488730"/>
    <lineage>
        <taxon>Bacteria</taxon>
        <taxon>Pseudomonadati</taxon>
        <taxon>Pseudomonadota</taxon>
        <taxon>Betaproteobacteria</taxon>
        <taxon>Burkholderiales</taxon>
        <taxon>Burkholderiaceae</taxon>
        <taxon>Burkholderia</taxon>
        <taxon>Burkholderia cepacia complex</taxon>
    </lineage>
</organism>
<reference evidence="1 2" key="1">
    <citation type="submission" date="2022-10" db="EMBL/GenBank/DDBJ databases">
        <title>Genomic of Burkholderia cepacia PN-1.</title>
        <authorList>
            <person name="Yang Y."/>
            <person name="Guan H."/>
            <person name="Huang J."/>
        </authorList>
    </citation>
    <scope>NUCLEOTIDE SEQUENCE [LARGE SCALE GENOMIC DNA]</scope>
    <source>
        <strain evidence="1 2">PN-1</strain>
    </source>
</reference>
<dbReference type="Proteomes" id="UP001448498">
    <property type="component" value="Chromosome 3"/>
</dbReference>
<evidence type="ECO:0000313" key="2">
    <source>
        <dbReference type="Proteomes" id="UP001448498"/>
    </source>
</evidence>
<dbReference type="EMBL" id="CP109822">
    <property type="protein sequence ID" value="XAE51628.1"/>
    <property type="molecule type" value="Genomic_DNA"/>
</dbReference>
<name>A0ABZ3DSJ1_9BURK</name>
<accession>A0ABZ3DSJ1</accession>
<evidence type="ECO:0000313" key="1">
    <source>
        <dbReference type="EMBL" id="XAE51628.1"/>
    </source>
</evidence>
<dbReference type="RefSeq" id="WP_059238188.1">
    <property type="nucleotide sequence ID" value="NZ_CABVPX010000003.1"/>
</dbReference>
<proteinExistence type="predicted"/>